<dbReference type="Pfam" id="PF04932">
    <property type="entry name" value="Wzy_C"/>
    <property type="match status" value="1"/>
</dbReference>
<feature type="transmembrane region" description="Helical" evidence="5">
    <location>
        <begin position="123"/>
        <end position="144"/>
    </location>
</feature>
<dbReference type="PANTHER" id="PTHR37422:SF13">
    <property type="entry name" value="LIPOPOLYSACCHARIDE BIOSYNTHESIS PROTEIN PA4999-RELATED"/>
    <property type="match status" value="1"/>
</dbReference>
<evidence type="ECO:0000256" key="3">
    <source>
        <dbReference type="ARBA" id="ARBA00022989"/>
    </source>
</evidence>
<feature type="transmembrane region" description="Helical" evidence="5">
    <location>
        <begin position="369"/>
        <end position="387"/>
    </location>
</feature>
<keyword evidence="2 5" id="KW-0812">Transmembrane</keyword>
<feature type="transmembrane region" description="Helical" evidence="5">
    <location>
        <begin position="90"/>
        <end position="111"/>
    </location>
</feature>
<feature type="transmembrane region" description="Helical" evidence="5">
    <location>
        <begin position="199"/>
        <end position="214"/>
    </location>
</feature>
<dbReference type="AlphaFoldDB" id="A0A4U1B6K0"/>
<protein>
    <submittedName>
        <fullName evidence="7">O-antigen ligase family protein</fullName>
    </submittedName>
</protein>
<evidence type="ECO:0000256" key="4">
    <source>
        <dbReference type="ARBA" id="ARBA00023136"/>
    </source>
</evidence>
<keyword evidence="7" id="KW-0436">Ligase</keyword>
<dbReference type="InterPro" id="IPR007016">
    <property type="entry name" value="O-antigen_ligase-rel_domated"/>
</dbReference>
<feature type="transmembrane region" description="Helical" evidence="5">
    <location>
        <begin position="407"/>
        <end position="427"/>
    </location>
</feature>
<organism evidence="7 8">
    <name type="scientific">Thalassotalea mangrovi</name>
    <dbReference type="NCBI Taxonomy" id="2572245"/>
    <lineage>
        <taxon>Bacteria</taxon>
        <taxon>Pseudomonadati</taxon>
        <taxon>Pseudomonadota</taxon>
        <taxon>Gammaproteobacteria</taxon>
        <taxon>Alteromonadales</taxon>
        <taxon>Colwelliaceae</taxon>
        <taxon>Thalassotalea</taxon>
    </lineage>
</organism>
<dbReference type="InterPro" id="IPR051533">
    <property type="entry name" value="WaaL-like"/>
</dbReference>
<gene>
    <name evidence="7" type="ORF">E8M12_05830</name>
</gene>
<feature type="domain" description="O-antigen ligase-related" evidence="6">
    <location>
        <begin position="204"/>
        <end position="347"/>
    </location>
</feature>
<proteinExistence type="predicted"/>
<evidence type="ECO:0000259" key="6">
    <source>
        <dbReference type="Pfam" id="PF04932"/>
    </source>
</evidence>
<evidence type="ECO:0000256" key="2">
    <source>
        <dbReference type="ARBA" id="ARBA00022692"/>
    </source>
</evidence>
<keyword evidence="8" id="KW-1185">Reference proteome</keyword>
<reference evidence="7 8" key="1">
    <citation type="submission" date="2019-04" db="EMBL/GenBank/DDBJ databases">
        <title>Thalassotalea guangxiensis sp. nov., isolated from sediment of the coastal wetland.</title>
        <authorList>
            <person name="Zheng S."/>
            <person name="Zhang D."/>
        </authorList>
    </citation>
    <scope>NUCLEOTIDE SEQUENCE [LARGE SCALE GENOMIC DNA]</scope>
    <source>
        <strain evidence="7 8">ZS-4</strain>
    </source>
</reference>
<feature type="transmembrane region" description="Helical" evidence="5">
    <location>
        <begin position="164"/>
        <end position="187"/>
    </location>
</feature>
<dbReference type="PANTHER" id="PTHR37422">
    <property type="entry name" value="TEICHURONIC ACID BIOSYNTHESIS PROTEIN TUAE"/>
    <property type="match status" value="1"/>
</dbReference>
<keyword evidence="3 5" id="KW-1133">Transmembrane helix</keyword>
<evidence type="ECO:0000313" key="8">
    <source>
        <dbReference type="Proteomes" id="UP000307999"/>
    </source>
</evidence>
<dbReference type="EMBL" id="SWDB01000010">
    <property type="protein sequence ID" value="TKB46145.1"/>
    <property type="molecule type" value="Genomic_DNA"/>
</dbReference>
<name>A0A4U1B6K0_9GAMM</name>
<dbReference type="GO" id="GO:0016874">
    <property type="term" value="F:ligase activity"/>
    <property type="evidence" value="ECO:0007669"/>
    <property type="project" value="UniProtKB-KW"/>
</dbReference>
<feature type="transmembrane region" description="Helical" evidence="5">
    <location>
        <begin position="65"/>
        <end position="84"/>
    </location>
</feature>
<feature type="transmembrane region" description="Helical" evidence="5">
    <location>
        <begin position="243"/>
        <end position="263"/>
    </location>
</feature>
<evidence type="ECO:0000256" key="5">
    <source>
        <dbReference type="SAM" id="Phobius"/>
    </source>
</evidence>
<accession>A0A4U1B6K0</accession>
<feature type="transmembrane region" description="Helical" evidence="5">
    <location>
        <begin position="220"/>
        <end position="236"/>
    </location>
</feature>
<dbReference type="GO" id="GO:0016020">
    <property type="term" value="C:membrane"/>
    <property type="evidence" value="ECO:0007669"/>
    <property type="project" value="UniProtKB-SubCell"/>
</dbReference>
<comment type="caution">
    <text evidence="7">The sequence shown here is derived from an EMBL/GenBank/DDBJ whole genome shotgun (WGS) entry which is preliminary data.</text>
</comment>
<dbReference type="RefSeq" id="WP_136735153.1">
    <property type="nucleotide sequence ID" value="NZ_SWDB01000010.1"/>
</dbReference>
<dbReference type="OrthoDB" id="9796461at2"/>
<keyword evidence="4 5" id="KW-0472">Membrane</keyword>
<sequence length="431" mass="50144">MKKWNINYHTIWIYLLVFSFSFEKPLIVLSSLDRLNPRLFDLVLGLGILILINNRLKFTEVVFKYWLLIVANFWVCAVLGLLLFDFSSQVKLYMVYYCFEYFKGVLALAIYLTIPEKYRPLRVIVNALFIGGFFVGTYCLYEYFIGIEQIVLTEGLILSKPKELVWGPFSGSYFHIANYIPLISAICLSKMIVVKSNKIFWFVVFLFFSWPILFTGSRTAIFLFIASVFFVFAFYIRKKTTVWLLLFFTIFTSVVVINTSFIASENYTLERLNQFEENDSHNSILNRVLFFSHFDISSYDEGEYLPFIGAGFYVAPIEGRPRVGYGFHNIYVFTIEQSGIIGFCLFIMFCFVVVRRFVNFIKVGKVSKYHWFVVAVTAYTLGSLVIGWSGHTFWRGFATSNFNTLRILLLVSCSLYITKSYLALSIFKKNN</sequence>
<comment type="subcellular location">
    <subcellularLocation>
        <location evidence="1">Membrane</location>
        <topology evidence="1">Multi-pass membrane protein</topology>
    </subcellularLocation>
</comment>
<dbReference type="Proteomes" id="UP000307999">
    <property type="component" value="Unassembled WGS sequence"/>
</dbReference>
<feature type="transmembrane region" description="Helical" evidence="5">
    <location>
        <begin position="339"/>
        <end position="357"/>
    </location>
</feature>
<evidence type="ECO:0000256" key="1">
    <source>
        <dbReference type="ARBA" id="ARBA00004141"/>
    </source>
</evidence>
<feature type="transmembrane region" description="Helical" evidence="5">
    <location>
        <begin position="35"/>
        <end position="53"/>
    </location>
</feature>
<evidence type="ECO:0000313" key="7">
    <source>
        <dbReference type="EMBL" id="TKB46145.1"/>
    </source>
</evidence>